<proteinExistence type="predicted"/>
<keyword evidence="3" id="KW-1185">Reference proteome</keyword>
<reference evidence="2 3" key="1">
    <citation type="submission" date="2020-07" db="EMBL/GenBank/DDBJ databases">
        <title>Sequencing the genomes of 1000 actinobacteria strains.</title>
        <authorList>
            <person name="Klenk H.-P."/>
        </authorList>
    </citation>
    <scope>NUCLEOTIDE SEQUENCE [LARGE SCALE GENOMIC DNA]</scope>
    <source>
        <strain evidence="2 3">DSM 22083</strain>
    </source>
</reference>
<protein>
    <recommendedName>
        <fullName evidence="1">HNH nuclease domain-containing protein</fullName>
    </recommendedName>
</protein>
<dbReference type="Gene3D" id="1.10.30.50">
    <property type="match status" value="1"/>
</dbReference>
<dbReference type="AlphaFoldDB" id="A0A7Y9I5W3"/>
<organism evidence="2 3">
    <name type="scientific">Microlunatus parietis</name>
    <dbReference type="NCBI Taxonomy" id="682979"/>
    <lineage>
        <taxon>Bacteria</taxon>
        <taxon>Bacillati</taxon>
        <taxon>Actinomycetota</taxon>
        <taxon>Actinomycetes</taxon>
        <taxon>Propionibacteriales</taxon>
        <taxon>Propionibacteriaceae</taxon>
        <taxon>Microlunatus</taxon>
    </lineage>
</organism>
<dbReference type="CDD" id="cd00085">
    <property type="entry name" value="HNHc"/>
    <property type="match status" value="1"/>
</dbReference>
<dbReference type="Proteomes" id="UP000569914">
    <property type="component" value="Unassembled WGS sequence"/>
</dbReference>
<dbReference type="Pfam" id="PF01844">
    <property type="entry name" value="HNH"/>
    <property type="match status" value="1"/>
</dbReference>
<name>A0A7Y9I5W3_9ACTN</name>
<evidence type="ECO:0000313" key="2">
    <source>
        <dbReference type="EMBL" id="NYE70867.1"/>
    </source>
</evidence>
<dbReference type="InterPro" id="IPR002711">
    <property type="entry name" value="HNH"/>
</dbReference>
<accession>A0A7Y9I5W3</accession>
<comment type="caution">
    <text evidence="2">The sequence shown here is derived from an EMBL/GenBank/DDBJ whole genome shotgun (WGS) entry which is preliminary data.</text>
</comment>
<feature type="domain" description="HNH nuclease" evidence="1">
    <location>
        <begin position="39"/>
        <end position="90"/>
    </location>
</feature>
<evidence type="ECO:0000259" key="1">
    <source>
        <dbReference type="SMART" id="SM00507"/>
    </source>
</evidence>
<dbReference type="InterPro" id="IPR003615">
    <property type="entry name" value="HNH_nuc"/>
</dbReference>
<dbReference type="SMART" id="SM00507">
    <property type="entry name" value="HNHc"/>
    <property type="match status" value="1"/>
</dbReference>
<dbReference type="EMBL" id="JACCBU010000001">
    <property type="protein sequence ID" value="NYE70867.1"/>
    <property type="molecule type" value="Genomic_DNA"/>
</dbReference>
<gene>
    <name evidence="2" type="ORF">BKA15_002196</name>
</gene>
<sequence length="185" mass="20244">MEPQTAERLICTGSVLGAVIDQHGDVLALGRTKRLVSKRQRRALQLRDQLCQYPGCWRDRQLQAHHRIPWSQGGATDLHNLILLCRFHHVAVHEGGMRIVRRDGADFAGARTGDQGWQFLLPDGQPVAASGWRVMTAEHLCRELSGHDLPDGTSIGTVGGGAGFILANCVEAIFGMIRNQDHAAA</sequence>
<evidence type="ECO:0000313" key="3">
    <source>
        <dbReference type="Proteomes" id="UP000569914"/>
    </source>
</evidence>
<dbReference type="GO" id="GO:0008270">
    <property type="term" value="F:zinc ion binding"/>
    <property type="evidence" value="ECO:0007669"/>
    <property type="project" value="InterPro"/>
</dbReference>
<dbReference type="GO" id="GO:0004519">
    <property type="term" value="F:endonuclease activity"/>
    <property type="evidence" value="ECO:0007669"/>
    <property type="project" value="InterPro"/>
</dbReference>
<dbReference type="RefSeq" id="WP_218871200.1">
    <property type="nucleotide sequence ID" value="NZ_JACCBU010000001.1"/>
</dbReference>
<dbReference type="GO" id="GO:0003676">
    <property type="term" value="F:nucleic acid binding"/>
    <property type="evidence" value="ECO:0007669"/>
    <property type="project" value="InterPro"/>
</dbReference>